<protein>
    <submittedName>
        <fullName evidence="12">Cell division cycle-associated 7-like protein</fullName>
    </submittedName>
</protein>
<evidence type="ECO:0000256" key="2">
    <source>
        <dbReference type="ARBA" id="ARBA00004496"/>
    </source>
</evidence>
<keyword evidence="5" id="KW-0597">Phosphoprotein</keyword>
<dbReference type="EMBL" id="HBUF01369207">
    <property type="protein sequence ID" value="CAG6725248.1"/>
    <property type="molecule type" value="Transcribed_RNA"/>
</dbReference>
<evidence type="ECO:0000256" key="7">
    <source>
        <dbReference type="ARBA" id="ARBA00023015"/>
    </source>
</evidence>
<comment type="subcellular location">
    <subcellularLocation>
        <location evidence="2">Cytoplasm</location>
    </subcellularLocation>
    <subcellularLocation>
        <location evidence="1">Nucleus</location>
    </subcellularLocation>
</comment>
<dbReference type="AlphaFoldDB" id="A0A8D9DMK8"/>
<dbReference type="PANTHER" id="PTHR31169">
    <property type="entry name" value="OS05G0300700 PROTEIN"/>
    <property type="match status" value="1"/>
</dbReference>
<dbReference type="PANTHER" id="PTHR31169:SF8">
    <property type="entry name" value="ZINC-FINGER DOMAIN OF MONOAMINE-OXIDASE A REPRESSOR R1 PROTEIN"/>
    <property type="match status" value="1"/>
</dbReference>
<dbReference type="InterPro" id="IPR018866">
    <property type="entry name" value="Znf-4CXXC_R1"/>
</dbReference>
<keyword evidence="7" id="KW-0805">Transcription regulation</keyword>
<evidence type="ECO:0000256" key="10">
    <source>
        <dbReference type="SAM" id="MobiDB-lite"/>
    </source>
</evidence>
<keyword evidence="4" id="KW-1017">Isopeptide bond</keyword>
<evidence type="ECO:0000256" key="4">
    <source>
        <dbReference type="ARBA" id="ARBA00022499"/>
    </source>
</evidence>
<keyword evidence="9" id="KW-0539">Nucleus</keyword>
<dbReference type="GO" id="GO:0051301">
    <property type="term" value="P:cell division"/>
    <property type="evidence" value="ECO:0007669"/>
    <property type="project" value="UniProtKB-KW"/>
</dbReference>
<keyword evidence="3" id="KW-0963">Cytoplasm</keyword>
<evidence type="ECO:0000259" key="11">
    <source>
        <dbReference type="Pfam" id="PF10497"/>
    </source>
</evidence>
<sequence length="541" mass="62928">MSGIMSNEQNYKMDMIPRKNIDDDDLFKENMSPCSKKMKLFDEIEKQFLSTGNISVNIIKHKINEIKPLISLHEESKRTTESTKNHRSVVIEKNNTDDKLALKRRVNENDKEVKTTSEIGQIEIRKENIVYNTQPKESTVHREHENETKNQIGMTKSENLSDCKDFENILDKHMQDQENETSDVESEQHEKEEQLNIQEKEIDEEKENDKDLDMEESELDEDEKSENGEEEANEDEEEDNESEEESEKAMSFLEKRRLNKMKLAGQMSNLLVSARSKMKQIVQKLEQSKIEINPNPRKRKRSVLIDQSTRELIKEITPVRRSSRQVERKFYTEGVTDPELIKLLNKLENYVRLNGKFKPSQDESCYEEDFLGFKQDASRRALYPEDYNPKRRRYRRVVHRSGRSVPVPAMDPSEITDDVLSKVVTHVSAKVYSQTGSTCHQCRQKTLDTKTFCRSGVCTGVRGQFCGVCLLNRYGEDIVKTLLDEKWACPPCRDICNCSICRNRKGLPPTGIMTPFALGKGFDSVKDYLKEAEKDLEFEEY</sequence>
<evidence type="ECO:0000256" key="8">
    <source>
        <dbReference type="ARBA" id="ARBA00023163"/>
    </source>
</evidence>
<evidence type="ECO:0000256" key="3">
    <source>
        <dbReference type="ARBA" id="ARBA00022490"/>
    </source>
</evidence>
<reference evidence="12" key="1">
    <citation type="submission" date="2021-05" db="EMBL/GenBank/DDBJ databases">
        <authorList>
            <person name="Alioto T."/>
            <person name="Alioto T."/>
            <person name="Gomez Garrido J."/>
        </authorList>
    </citation>
    <scope>NUCLEOTIDE SEQUENCE</scope>
</reference>
<feature type="compositionally biased region" description="Acidic residues" evidence="10">
    <location>
        <begin position="201"/>
        <end position="246"/>
    </location>
</feature>
<evidence type="ECO:0000313" key="12">
    <source>
        <dbReference type="EMBL" id="CAG6725247.1"/>
    </source>
</evidence>
<dbReference type="GO" id="GO:0005737">
    <property type="term" value="C:cytoplasm"/>
    <property type="evidence" value="ECO:0007669"/>
    <property type="project" value="UniProtKB-SubCell"/>
</dbReference>
<keyword evidence="12" id="KW-0131">Cell cycle</keyword>
<dbReference type="GO" id="GO:0005634">
    <property type="term" value="C:nucleus"/>
    <property type="evidence" value="ECO:0007669"/>
    <property type="project" value="UniProtKB-SubCell"/>
</dbReference>
<keyword evidence="6" id="KW-0832">Ubl conjugation</keyword>
<evidence type="ECO:0000256" key="1">
    <source>
        <dbReference type="ARBA" id="ARBA00004123"/>
    </source>
</evidence>
<organism evidence="12">
    <name type="scientific">Cacopsylla melanoneura</name>
    <dbReference type="NCBI Taxonomy" id="428564"/>
    <lineage>
        <taxon>Eukaryota</taxon>
        <taxon>Metazoa</taxon>
        <taxon>Ecdysozoa</taxon>
        <taxon>Arthropoda</taxon>
        <taxon>Hexapoda</taxon>
        <taxon>Insecta</taxon>
        <taxon>Pterygota</taxon>
        <taxon>Neoptera</taxon>
        <taxon>Paraneoptera</taxon>
        <taxon>Hemiptera</taxon>
        <taxon>Sternorrhyncha</taxon>
        <taxon>Psylloidea</taxon>
        <taxon>Psyllidae</taxon>
        <taxon>Psyllinae</taxon>
        <taxon>Cacopsylla</taxon>
    </lineage>
</organism>
<feature type="region of interest" description="Disordered" evidence="10">
    <location>
        <begin position="176"/>
        <end position="250"/>
    </location>
</feature>
<feature type="compositionally biased region" description="Basic and acidic residues" evidence="10">
    <location>
        <begin position="186"/>
        <end position="200"/>
    </location>
</feature>
<dbReference type="InterPro" id="IPR040221">
    <property type="entry name" value="CDCA7/CDA7L"/>
</dbReference>
<keyword evidence="8" id="KW-0804">Transcription</keyword>
<feature type="compositionally biased region" description="Polar residues" evidence="10">
    <location>
        <begin position="149"/>
        <end position="158"/>
    </location>
</feature>
<feature type="compositionally biased region" description="Basic and acidic residues" evidence="10">
    <location>
        <begin position="138"/>
        <end position="148"/>
    </location>
</feature>
<feature type="domain" description="Zinc-finger" evidence="11">
    <location>
        <begin position="433"/>
        <end position="529"/>
    </location>
</feature>
<name>A0A8D9DMK8_9HEMI</name>
<accession>A0A8D9DMK8</accession>
<proteinExistence type="predicted"/>
<evidence type="ECO:0000256" key="9">
    <source>
        <dbReference type="ARBA" id="ARBA00023242"/>
    </source>
</evidence>
<dbReference type="Pfam" id="PF10497">
    <property type="entry name" value="zf-4CXXC_R1"/>
    <property type="match status" value="1"/>
</dbReference>
<feature type="region of interest" description="Disordered" evidence="10">
    <location>
        <begin position="133"/>
        <end position="160"/>
    </location>
</feature>
<keyword evidence="12" id="KW-0132">Cell division</keyword>
<dbReference type="GO" id="GO:0006355">
    <property type="term" value="P:regulation of DNA-templated transcription"/>
    <property type="evidence" value="ECO:0007669"/>
    <property type="project" value="InterPro"/>
</dbReference>
<evidence type="ECO:0000256" key="5">
    <source>
        <dbReference type="ARBA" id="ARBA00022553"/>
    </source>
</evidence>
<dbReference type="EMBL" id="HBUF01369206">
    <property type="protein sequence ID" value="CAG6725247.1"/>
    <property type="molecule type" value="Transcribed_RNA"/>
</dbReference>
<evidence type="ECO:0000256" key="6">
    <source>
        <dbReference type="ARBA" id="ARBA00022843"/>
    </source>
</evidence>